<reference evidence="2" key="1">
    <citation type="submission" date="2021-08" db="EMBL/GenBank/DDBJ databases">
        <title>WGS assembly of Ceratopteris richardii.</title>
        <authorList>
            <person name="Marchant D.B."/>
            <person name="Chen G."/>
            <person name="Jenkins J."/>
            <person name="Shu S."/>
            <person name="Leebens-Mack J."/>
            <person name="Grimwood J."/>
            <person name="Schmutz J."/>
            <person name="Soltis P."/>
            <person name="Soltis D."/>
            <person name="Chen Z.-H."/>
        </authorList>
    </citation>
    <scope>NUCLEOTIDE SEQUENCE</scope>
    <source>
        <strain evidence="2">Whitten #5841</strain>
        <tissue evidence="2">Leaf</tissue>
    </source>
</reference>
<sequence>MAVTEKLYRSLPDREKLFRYTPLALVAFPIYLWTRSPGKTGSHFHPSSPFSRGLKGRM</sequence>
<evidence type="ECO:0000313" key="2">
    <source>
        <dbReference type="EMBL" id="KAH7331890.1"/>
    </source>
</evidence>
<name>A0A8T2SFI7_CERRI</name>
<dbReference type="OrthoDB" id="1461976at2759"/>
<gene>
    <name evidence="2" type="ORF">KP509_20G055600</name>
</gene>
<accession>A0A8T2SFI7</accession>
<comment type="caution">
    <text evidence="2">The sequence shown here is derived from an EMBL/GenBank/DDBJ whole genome shotgun (WGS) entry which is preliminary data.</text>
</comment>
<keyword evidence="3" id="KW-1185">Reference proteome</keyword>
<dbReference type="Proteomes" id="UP000825935">
    <property type="component" value="Chromosome 20"/>
</dbReference>
<proteinExistence type="predicted"/>
<protein>
    <submittedName>
        <fullName evidence="2">Uncharacterized protein</fullName>
    </submittedName>
</protein>
<organism evidence="2 3">
    <name type="scientific">Ceratopteris richardii</name>
    <name type="common">Triangle waterfern</name>
    <dbReference type="NCBI Taxonomy" id="49495"/>
    <lineage>
        <taxon>Eukaryota</taxon>
        <taxon>Viridiplantae</taxon>
        <taxon>Streptophyta</taxon>
        <taxon>Embryophyta</taxon>
        <taxon>Tracheophyta</taxon>
        <taxon>Polypodiopsida</taxon>
        <taxon>Polypodiidae</taxon>
        <taxon>Polypodiales</taxon>
        <taxon>Pteridineae</taxon>
        <taxon>Pteridaceae</taxon>
        <taxon>Parkerioideae</taxon>
        <taxon>Ceratopteris</taxon>
    </lineage>
</organism>
<dbReference type="AlphaFoldDB" id="A0A8T2SFI7"/>
<evidence type="ECO:0000256" key="1">
    <source>
        <dbReference type="SAM" id="MobiDB-lite"/>
    </source>
</evidence>
<dbReference type="EMBL" id="CM035425">
    <property type="protein sequence ID" value="KAH7331890.1"/>
    <property type="molecule type" value="Genomic_DNA"/>
</dbReference>
<feature type="region of interest" description="Disordered" evidence="1">
    <location>
        <begin position="39"/>
        <end position="58"/>
    </location>
</feature>
<evidence type="ECO:0000313" key="3">
    <source>
        <dbReference type="Proteomes" id="UP000825935"/>
    </source>
</evidence>